<keyword evidence="7" id="KW-1133">Transmembrane helix</keyword>
<evidence type="ECO:0000256" key="5">
    <source>
        <dbReference type="PIRNR" id="PIRNR038471"/>
    </source>
</evidence>
<evidence type="ECO:0000256" key="4">
    <source>
        <dbReference type="ARBA" id="ARBA00032089"/>
    </source>
</evidence>
<dbReference type="PATRIC" id="fig|1121338.3.peg.1571"/>
<feature type="domain" description="Rod shape-determining protein MreC beta-barrel core" evidence="8">
    <location>
        <begin position="123"/>
        <end position="273"/>
    </location>
</feature>
<dbReference type="PIRSF" id="PIRSF038471">
    <property type="entry name" value="MreC"/>
    <property type="match status" value="1"/>
</dbReference>
<dbReference type="EMBL" id="LTBA01000015">
    <property type="protein sequence ID" value="KYH34478.1"/>
    <property type="molecule type" value="Genomic_DNA"/>
</dbReference>
<dbReference type="OrthoDB" id="9792313at2"/>
<reference evidence="9 10" key="1">
    <citation type="submission" date="2016-02" db="EMBL/GenBank/DDBJ databases">
        <title>Genome sequence of Clostridium tepidiprofundi DSM 19306.</title>
        <authorList>
            <person name="Poehlein A."/>
            <person name="Daniel R."/>
        </authorList>
    </citation>
    <scope>NUCLEOTIDE SEQUENCE [LARGE SCALE GENOMIC DNA]</scope>
    <source>
        <strain evidence="9 10">DSM 19306</strain>
    </source>
</reference>
<evidence type="ECO:0000256" key="1">
    <source>
        <dbReference type="ARBA" id="ARBA00009369"/>
    </source>
</evidence>
<dbReference type="RefSeq" id="WP_066824915.1">
    <property type="nucleotide sequence ID" value="NZ_LTBA01000015.1"/>
</dbReference>
<dbReference type="Gene3D" id="2.40.10.340">
    <property type="entry name" value="Rod shape-determining protein MreC, domain 1"/>
    <property type="match status" value="1"/>
</dbReference>
<organism evidence="9 10">
    <name type="scientific">Clostridium tepidiprofundi DSM 19306</name>
    <dbReference type="NCBI Taxonomy" id="1121338"/>
    <lineage>
        <taxon>Bacteria</taxon>
        <taxon>Bacillati</taxon>
        <taxon>Bacillota</taxon>
        <taxon>Clostridia</taxon>
        <taxon>Eubacteriales</taxon>
        <taxon>Clostridiaceae</taxon>
        <taxon>Clostridium</taxon>
    </lineage>
</organism>
<dbReference type="STRING" id="1121338.CLTEP_15260"/>
<gene>
    <name evidence="9" type="primary">mreC</name>
    <name evidence="9" type="ORF">CLTEP_15260</name>
</gene>
<dbReference type="InterPro" id="IPR042175">
    <property type="entry name" value="Cell/Rod_MreC_2"/>
</dbReference>
<dbReference type="Pfam" id="PF04085">
    <property type="entry name" value="MreC"/>
    <property type="match status" value="1"/>
</dbReference>
<dbReference type="Gene3D" id="2.40.10.350">
    <property type="entry name" value="Rod shape-determining protein MreC, domain 2"/>
    <property type="match status" value="1"/>
</dbReference>
<dbReference type="Proteomes" id="UP000075531">
    <property type="component" value="Unassembled WGS sequence"/>
</dbReference>
<keyword evidence="10" id="KW-1185">Reference proteome</keyword>
<keyword evidence="3 5" id="KW-0133">Cell shape</keyword>
<evidence type="ECO:0000256" key="7">
    <source>
        <dbReference type="SAM" id="Phobius"/>
    </source>
</evidence>
<feature type="coiled-coil region" evidence="6">
    <location>
        <begin position="68"/>
        <end position="105"/>
    </location>
</feature>
<name>A0A151B3I1_9CLOT</name>
<comment type="similarity">
    <text evidence="1 5">Belongs to the MreC family.</text>
</comment>
<keyword evidence="6" id="KW-0175">Coiled coil</keyword>
<evidence type="ECO:0000256" key="3">
    <source>
        <dbReference type="ARBA" id="ARBA00022960"/>
    </source>
</evidence>
<dbReference type="InterPro" id="IPR055342">
    <property type="entry name" value="MreC_beta-barrel_core"/>
</dbReference>
<proteinExistence type="inferred from homology"/>
<dbReference type="PANTHER" id="PTHR34138">
    <property type="entry name" value="CELL SHAPE-DETERMINING PROTEIN MREC"/>
    <property type="match status" value="1"/>
</dbReference>
<keyword evidence="7" id="KW-0472">Membrane</keyword>
<dbReference type="PANTHER" id="PTHR34138:SF1">
    <property type="entry name" value="CELL SHAPE-DETERMINING PROTEIN MREC"/>
    <property type="match status" value="1"/>
</dbReference>
<evidence type="ECO:0000259" key="8">
    <source>
        <dbReference type="Pfam" id="PF04085"/>
    </source>
</evidence>
<dbReference type="NCBIfam" id="TIGR00219">
    <property type="entry name" value="mreC"/>
    <property type="match status" value="1"/>
</dbReference>
<accession>A0A151B3I1</accession>
<feature type="transmembrane region" description="Helical" evidence="7">
    <location>
        <begin position="9"/>
        <end position="28"/>
    </location>
</feature>
<dbReference type="InterPro" id="IPR042177">
    <property type="entry name" value="Cell/Rod_1"/>
</dbReference>
<sequence length="283" mass="32141">MRFVDKHKLSIITACLSLVFIVLINYSANSERVTFVEDGTAVILNPVQGILYKLNVNIKETFGFLFNYKRVKEENKRLKEINNKLQRFEIENKLLKKENNRLRKMLNFIQSSTEDYKYIGCDIIGISGNSFFDGFIINRGSKDGIKKRMVAVTADGLVGQVTAVGTNWAIVQTLSNENIAVAGYVERNSFNNGIIKGYKDDDNKLLYRIEIPTLESDIKVGDVILTSGIGRIYPKGIKVGKVINVIDDKGQISKYGIIKPYVDINRLEEIFIVIPKEERNVKY</sequence>
<dbReference type="GO" id="GO:0005886">
    <property type="term" value="C:plasma membrane"/>
    <property type="evidence" value="ECO:0007669"/>
    <property type="project" value="TreeGrafter"/>
</dbReference>
<dbReference type="GO" id="GO:0008360">
    <property type="term" value="P:regulation of cell shape"/>
    <property type="evidence" value="ECO:0007669"/>
    <property type="project" value="UniProtKB-KW"/>
</dbReference>
<evidence type="ECO:0000256" key="6">
    <source>
        <dbReference type="SAM" id="Coils"/>
    </source>
</evidence>
<dbReference type="InterPro" id="IPR007221">
    <property type="entry name" value="MreC"/>
</dbReference>
<evidence type="ECO:0000256" key="2">
    <source>
        <dbReference type="ARBA" id="ARBA00013855"/>
    </source>
</evidence>
<dbReference type="AlphaFoldDB" id="A0A151B3I1"/>
<keyword evidence="7" id="KW-0812">Transmembrane</keyword>
<comment type="caution">
    <text evidence="9">The sequence shown here is derived from an EMBL/GenBank/DDBJ whole genome shotgun (WGS) entry which is preliminary data.</text>
</comment>
<evidence type="ECO:0000313" key="10">
    <source>
        <dbReference type="Proteomes" id="UP000075531"/>
    </source>
</evidence>
<evidence type="ECO:0000313" key="9">
    <source>
        <dbReference type="EMBL" id="KYH34478.1"/>
    </source>
</evidence>
<protein>
    <recommendedName>
        <fullName evidence="2 5">Cell shape-determining protein MreC</fullName>
    </recommendedName>
    <alternativeName>
        <fullName evidence="4 5">Cell shape protein MreC</fullName>
    </alternativeName>
</protein>
<comment type="function">
    <text evidence="5">Involved in formation and maintenance of cell shape.</text>
</comment>